<keyword evidence="3 6" id="KW-0812">Transmembrane</keyword>
<evidence type="ECO:0000313" key="8">
    <source>
        <dbReference type="EMBL" id="OAY58250.1"/>
    </source>
</evidence>
<dbReference type="OMA" id="LARCCGW"/>
<feature type="transmembrane region" description="Helical" evidence="6">
    <location>
        <begin position="288"/>
        <end position="308"/>
    </location>
</feature>
<proteinExistence type="inferred from homology"/>
<dbReference type="InterPro" id="IPR037185">
    <property type="entry name" value="EmrE-like"/>
</dbReference>
<feature type="transmembrane region" description="Helical" evidence="6">
    <location>
        <begin position="109"/>
        <end position="130"/>
    </location>
</feature>
<dbReference type="GO" id="GO:0022857">
    <property type="term" value="F:transmembrane transporter activity"/>
    <property type="evidence" value="ECO:0007669"/>
    <property type="project" value="InterPro"/>
</dbReference>
<dbReference type="OrthoDB" id="1728340at2759"/>
<accession>A0A2C9WH26</accession>
<protein>
    <recommendedName>
        <fullName evidence="6">WAT1-related protein</fullName>
    </recommendedName>
</protein>
<keyword evidence="9" id="KW-1185">Reference proteome</keyword>
<dbReference type="InterPro" id="IPR030184">
    <property type="entry name" value="WAT1-related"/>
</dbReference>
<dbReference type="AlphaFoldDB" id="A0A2C9WH26"/>
<feature type="transmembrane region" description="Helical" evidence="6">
    <location>
        <begin position="259"/>
        <end position="276"/>
    </location>
</feature>
<evidence type="ECO:0000256" key="6">
    <source>
        <dbReference type="RuleBase" id="RU363077"/>
    </source>
</evidence>
<sequence>MADRNPCRSLCQGLVKAKAFLAMVSLQFGYSGMYIITMVSLKHGMSHYILAVYRHVVATLVIAPFALVLERKIRPKLTLPIFLRIMLLGFLEPVLDQNLYYVGMKYTSATFASASVNVLPAITFILAIIFRLERVNVKKRHDVAKIVGTGITVAGAMVMTLYKGPILEFIKSQGVGSHHGSSSSEASSQHWVTGTLMLLASCCGWASFFILQSFTLKLYPAELSLTALICLTGAVEGAAVSLVMERDMSAWRIGFDSKLLAAAYTGVVCSGIAYYVQGMVIKERGPVFVTSFSPLCMIITAALGTIILAEQLHLGSVIGAVLIVLGLYTVVWGKSKDQTSSQPPALTNEKIGNLELPITDTTAKPATKFDDDSIQYETSKIPAKSTLLLA</sequence>
<reference evidence="9" key="1">
    <citation type="journal article" date="2016" name="Nat. Biotechnol.">
        <title>Sequencing wild and cultivated cassava and related species reveals extensive interspecific hybridization and genetic diversity.</title>
        <authorList>
            <person name="Bredeson J.V."/>
            <person name="Lyons J.B."/>
            <person name="Prochnik S.E."/>
            <person name="Wu G.A."/>
            <person name="Ha C.M."/>
            <person name="Edsinger-Gonzales E."/>
            <person name="Grimwood J."/>
            <person name="Schmutz J."/>
            <person name="Rabbi I.Y."/>
            <person name="Egesi C."/>
            <person name="Nauluvula P."/>
            <person name="Lebot V."/>
            <person name="Ndunguru J."/>
            <person name="Mkamilo G."/>
            <person name="Bart R.S."/>
            <person name="Setter T.L."/>
            <person name="Gleadow R.M."/>
            <person name="Kulakow P."/>
            <person name="Ferguson M.E."/>
            <person name="Rounsley S."/>
            <person name="Rokhsar D.S."/>
        </authorList>
    </citation>
    <scope>NUCLEOTIDE SEQUENCE [LARGE SCALE GENOMIC DNA]</scope>
    <source>
        <strain evidence="9">cv. AM560-2</strain>
    </source>
</reference>
<feature type="transmembrane region" description="Helical" evidence="6">
    <location>
        <begin position="47"/>
        <end position="69"/>
    </location>
</feature>
<dbReference type="GO" id="GO:0005886">
    <property type="term" value="C:plasma membrane"/>
    <property type="evidence" value="ECO:0000318"/>
    <property type="project" value="GO_Central"/>
</dbReference>
<feature type="transmembrane region" description="Helical" evidence="6">
    <location>
        <begin position="314"/>
        <end position="333"/>
    </location>
</feature>
<gene>
    <name evidence="8" type="ORF">MANES_02G162000v8</name>
</gene>
<evidence type="ECO:0000256" key="4">
    <source>
        <dbReference type="ARBA" id="ARBA00022989"/>
    </source>
</evidence>
<evidence type="ECO:0000256" key="5">
    <source>
        <dbReference type="ARBA" id="ARBA00023136"/>
    </source>
</evidence>
<dbReference type="Proteomes" id="UP000091857">
    <property type="component" value="Chromosome 2"/>
</dbReference>
<dbReference type="SUPFAM" id="SSF103481">
    <property type="entry name" value="Multidrug resistance efflux transporter EmrE"/>
    <property type="match status" value="2"/>
</dbReference>
<dbReference type="EMBL" id="CM004388">
    <property type="protein sequence ID" value="OAY58250.1"/>
    <property type="molecule type" value="Genomic_DNA"/>
</dbReference>
<feature type="domain" description="EamA" evidence="7">
    <location>
        <begin position="31"/>
        <end position="160"/>
    </location>
</feature>
<dbReference type="Pfam" id="PF00892">
    <property type="entry name" value="EamA"/>
    <property type="match status" value="2"/>
</dbReference>
<feature type="transmembrane region" description="Helical" evidence="6">
    <location>
        <begin position="142"/>
        <end position="162"/>
    </location>
</feature>
<dbReference type="PANTHER" id="PTHR31218">
    <property type="entry name" value="WAT1-RELATED PROTEIN"/>
    <property type="match status" value="1"/>
</dbReference>
<name>A0A2C9WH26_MANES</name>
<organism evidence="8 9">
    <name type="scientific">Manihot esculenta</name>
    <name type="common">Cassava</name>
    <name type="synonym">Jatropha manihot</name>
    <dbReference type="NCBI Taxonomy" id="3983"/>
    <lineage>
        <taxon>Eukaryota</taxon>
        <taxon>Viridiplantae</taxon>
        <taxon>Streptophyta</taxon>
        <taxon>Embryophyta</taxon>
        <taxon>Tracheophyta</taxon>
        <taxon>Spermatophyta</taxon>
        <taxon>Magnoliopsida</taxon>
        <taxon>eudicotyledons</taxon>
        <taxon>Gunneridae</taxon>
        <taxon>Pentapetalae</taxon>
        <taxon>rosids</taxon>
        <taxon>fabids</taxon>
        <taxon>Malpighiales</taxon>
        <taxon>Euphorbiaceae</taxon>
        <taxon>Crotonoideae</taxon>
        <taxon>Manihoteae</taxon>
        <taxon>Manihot</taxon>
    </lineage>
</organism>
<evidence type="ECO:0000256" key="2">
    <source>
        <dbReference type="ARBA" id="ARBA00007635"/>
    </source>
</evidence>
<keyword evidence="5 6" id="KW-0472">Membrane</keyword>
<evidence type="ECO:0000313" key="9">
    <source>
        <dbReference type="Proteomes" id="UP000091857"/>
    </source>
</evidence>
<evidence type="ECO:0000259" key="7">
    <source>
        <dbReference type="Pfam" id="PF00892"/>
    </source>
</evidence>
<evidence type="ECO:0000256" key="1">
    <source>
        <dbReference type="ARBA" id="ARBA00004141"/>
    </source>
</evidence>
<dbReference type="Gramene" id="Manes.02G162000.1.v8.1">
    <property type="protein sequence ID" value="Manes.02G162000.1.v8.1.CDS"/>
    <property type="gene ID" value="Manes.02G162000.v8.1"/>
</dbReference>
<feature type="domain" description="EamA" evidence="7">
    <location>
        <begin position="193"/>
        <end position="331"/>
    </location>
</feature>
<feature type="transmembrane region" description="Helical" evidence="6">
    <location>
        <begin position="81"/>
        <end position="103"/>
    </location>
</feature>
<comment type="similarity">
    <text evidence="2 6">Belongs to the drug/metabolite transporter (DMT) superfamily. Plant drug/metabolite exporter (P-DME) (TC 2.A.7.4) family.</text>
</comment>
<comment type="subcellular location">
    <subcellularLocation>
        <location evidence="1 6">Membrane</location>
        <topology evidence="1 6">Multi-pass membrane protein</topology>
    </subcellularLocation>
</comment>
<comment type="caution">
    <text evidence="8">The sequence shown here is derived from an EMBL/GenBank/DDBJ whole genome shotgun (WGS) entry which is preliminary data.</text>
</comment>
<feature type="transmembrane region" description="Helical" evidence="6">
    <location>
        <begin position="191"/>
        <end position="211"/>
    </location>
</feature>
<feature type="transmembrane region" description="Helical" evidence="6">
    <location>
        <begin position="20"/>
        <end position="41"/>
    </location>
</feature>
<dbReference type="InterPro" id="IPR000620">
    <property type="entry name" value="EamA_dom"/>
</dbReference>
<feature type="transmembrane region" description="Helical" evidence="6">
    <location>
        <begin position="223"/>
        <end position="244"/>
    </location>
</feature>
<evidence type="ECO:0000256" key="3">
    <source>
        <dbReference type="ARBA" id="ARBA00022692"/>
    </source>
</evidence>
<keyword evidence="4 6" id="KW-1133">Transmembrane helix</keyword>